<keyword evidence="3" id="KW-1185">Reference proteome</keyword>
<dbReference type="Proteomes" id="UP000189545">
    <property type="component" value="Chromosome"/>
</dbReference>
<dbReference type="AlphaFoldDB" id="A0A1S6HMA4"/>
<dbReference type="STRING" id="225848.Sps_01476"/>
<evidence type="ECO:0000259" key="1">
    <source>
        <dbReference type="Pfam" id="PF19266"/>
    </source>
</evidence>
<gene>
    <name evidence="2" type="ORF">Sps_01476</name>
</gene>
<protein>
    <recommendedName>
        <fullName evidence="1">Contractile injection system tube protein N-terminal domain-containing protein</fullName>
    </recommendedName>
</protein>
<name>A0A1S6HMA4_9GAMM</name>
<sequence length="167" mass="18881">MQTLAKLTIQGYTDQERRKPWVTSIEAMYNPDSLSLSYYTEYHTNKVFNQQDKINKYSSTGPSDLSLVLIFDARMPGNTIPLGERLRQLKSLCSPDDETGEPLYLSVSWGKLSMGEGDLRDYRGRVKGCTVIFTSFDRDGSPLRAEVHLALVEDTSLTLQQAQGRHL</sequence>
<dbReference type="OrthoDB" id="9815939at2"/>
<proteinExistence type="predicted"/>
<organism evidence="2 3">
    <name type="scientific">Shewanella psychrophila</name>
    <dbReference type="NCBI Taxonomy" id="225848"/>
    <lineage>
        <taxon>Bacteria</taxon>
        <taxon>Pseudomonadati</taxon>
        <taxon>Pseudomonadota</taxon>
        <taxon>Gammaproteobacteria</taxon>
        <taxon>Alteromonadales</taxon>
        <taxon>Shewanellaceae</taxon>
        <taxon>Shewanella</taxon>
    </lineage>
</organism>
<feature type="domain" description="Contractile injection system tube protein N-terminal" evidence="1">
    <location>
        <begin position="4"/>
        <end position="161"/>
    </location>
</feature>
<dbReference type="KEGG" id="spsw:Sps_01476"/>
<accession>A0A1S6HMA4</accession>
<evidence type="ECO:0000313" key="2">
    <source>
        <dbReference type="EMBL" id="AQS36642.1"/>
    </source>
</evidence>
<dbReference type="InterPro" id="IPR045361">
    <property type="entry name" value="CIS_tube_prot_N"/>
</dbReference>
<dbReference type="EMBL" id="CP014782">
    <property type="protein sequence ID" value="AQS36642.1"/>
    <property type="molecule type" value="Genomic_DNA"/>
</dbReference>
<dbReference type="RefSeq" id="WP_077751931.1">
    <property type="nucleotide sequence ID" value="NZ_CP014782.1"/>
</dbReference>
<dbReference type="Pfam" id="PF19266">
    <property type="entry name" value="CIS_tube"/>
    <property type="match status" value="1"/>
</dbReference>
<reference evidence="2 3" key="1">
    <citation type="submission" date="2016-03" db="EMBL/GenBank/DDBJ databases">
        <title>Complete genome sequence of Shewanella psychrophila WP2, a deep sea bacterium isolated from west Pacific sediment.</title>
        <authorList>
            <person name="Xu G."/>
            <person name="Jian H."/>
        </authorList>
    </citation>
    <scope>NUCLEOTIDE SEQUENCE [LARGE SCALE GENOMIC DNA]</scope>
    <source>
        <strain evidence="2 3">WP2</strain>
    </source>
</reference>
<evidence type="ECO:0000313" key="3">
    <source>
        <dbReference type="Proteomes" id="UP000189545"/>
    </source>
</evidence>